<sequence length="140" mass="15867">MSYENEVCATGIGQAKKTSVGRRRSFAVAVQKKHIESLRNKYQGLHQALETTKHDSMALFWEHHGVMDKAVYMSVLPASSSSSHPYTPHRAGKEEIMKLIKAKDHISQMLALQRTHYKAVKFDFETALFNSAICKLQYIA</sequence>
<protein>
    <submittedName>
        <fullName evidence="1">Uncharacterized protein</fullName>
    </submittedName>
</protein>
<evidence type="ECO:0000313" key="2">
    <source>
        <dbReference type="Proteomes" id="UP000821837"/>
    </source>
</evidence>
<reference evidence="1" key="2">
    <citation type="submission" date="2021-09" db="EMBL/GenBank/DDBJ databases">
        <authorList>
            <person name="Jia N."/>
            <person name="Wang J."/>
            <person name="Shi W."/>
            <person name="Du L."/>
            <person name="Sun Y."/>
            <person name="Zhan W."/>
            <person name="Jiang J."/>
            <person name="Wang Q."/>
            <person name="Zhang B."/>
            <person name="Ji P."/>
            <person name="Sakyi L.B."/>
            <person name="Cui X."/>
            <person name="Yuan T."/>
            <person name="Jiang B."/>
            <person name="Yang W."/>
            <person name="Lam T.T.-Y."/>
            <person name="Chang Q."/>
            <person name="Ding S."/>
            <person name="Wang X."/>
            <person name="Zhu J."/>
            <person name="Ruan X."/>
            <person name="Zhao L."/>
            <person name="Wei J."/>
            <person name="Que T."/>
            <person name="Du C."/>
            <person name="Cheng J."/>
            <person name="Dai P."/>
            <person name="Han X."/>
            <person name="Huang E."/>
            <person name="Gao Y."/>
            <person name="Liu J."/>
            <person name="Shao H."/>
            <person name="Ye R."/>
            <person name="Li L."/>
            <person name="Wei W."/>
            <person name="Wang X."/>
            <person name="Wang C."/>
            <person name="Huo Q."/>
            <person name="Li W."/>
            <person name="Guo W."/>
            <person name="Chen H."/>
            <person name="Chen S."/>
            <person name="Zhou L."/>
            <person name="Zhou L."/>
            <person name="Ni X."/>
            <person name="Tian J."/>
            <person name="Zhou Y."/>
            <person name="Sheng Y."/>
            <person name="Liu T."/>
            <person name="Pan Y."/>
            <person name="Xia L."/>
            <person name="Li J."/>
            <person name="Zhao F."/>
            <person name="Cao W."/>
        </authorList>
    </citation>
    <scope>NUCLEOTIDE SEQUENCE</scope>
    <source>
        <strain evidence="1">Rsan-2018</strain>
        <tissue evidence="1">Larvae</tissue>
    </source>
</reference>
<evidence type="ECO:0000313" key="1">
    <source>
        <dbReference type="EMBL" id="KAH7952272.1"/>
    </source>
</evidence>
<dbReference type="AlphaFoldDB" id="A0A9D4PSD7"/>
<dbReference type="Proteomes" id="UP000821837">
    <property type="component" value="Chromosome 5"/>
</dbReference>
<reference evidence="1" key="1">
    <citation type="journal article" date="2020" name="Cell">
        <title>Large-Scale Comparative Analyses of Tick Genomes Elucidate Their Genetic Diversity and Vector Capacities.</title>
        <authorList>
            <consortium name="Tick Genome and Microbiome Consortium (TIGMIC)"/>
            <person name="Jia N."/>
            <person name="Wang J."/>
            <person name="Shi W."/>
            <person name="Du L."/>
            <person name="Sun Y."/>
            <person name="Zhan W."/>
            <person name="Jiang J.F."/>
            <person name="Wang Q."/>
            <person name="Zhang B."/>
            <person name="Ji P."/>
            <person name="Bell-Sakyi L."/>
            <person name="Cui X.M."/>
            <person name="Yuan T.T."/>
            <person name="Jiang B.G."/>
            <person name="Yang W.F."/>
            <person name="Lam T.T."/>
            <person name="Chang Q.C."/>
            <person name="Ding S.J."/>
            <person name="Wang X.J."/>
            <person name="Zhu J.G."/>
            <person name="Ruan X.D."/>
            <person name="Zhao L."/>
            <person name="Wei J.T."/>
            <person name="Ye R.Z."/>
            <person name="Que T.C."/>
            <person name="Du C.H."/>
            <person name="Zhou Y.H."/>
            <person name="Cheng J.X."/>
            <person name="Dai P.F."/>
            <person name="Guo W.B."/>
            <person name="Han X.H."/>
            <person name="Huang E.J."/>
            <person name="Li L.F."/>
            <person name="Wei W."/>
            <person name="Gao Y.C."/>
            <person name="Liu J.Z."/>
            <person name="Shao H.Z."/>
            <person name="Wang X."/>
            <person name="Wang C.C."/>
            <person name="Yang T.C."/>
            <person name="Huo Q.B."/>
            <person name="Li W."/>
            <person name="Chen H.Y."/>
            <person name="Chen S.E."/>
            <person name="Zhou L.G."/>
            <person name="Ni X.B."/>
            <person name="Tian J.H."/>
            <person name="Sheng Y."/>
            <person name="Liu T."/>
            <person name="Pan Y.S."/>
            <person name="Xia L.Y."/>
            <person name="Li J."/>
            <person name="Zhao F."/>
            <person name="Cao W.C."/>
        </authorList>
    </citation>
    <scope>NUCLEOTIDE SEQUENCE</scope>
    <source>
        <strain evidence="1">Rsan-2018</strain>
    </source>
</reference>
<comment type="caution">
    <text evidence="1">The sequence shown here is derived from an EMBL/GenBank/DDBJ whole genome shotgun (WGS) entry which is preliminary data.</text>
</comment>
<gene>
    <name evidence="1" type="ORF">HPB52_021121</name>
</gene>
<accession>A0A9D4PSD7</accession>
<proteinExistence type="predicted"/>
<name>A0A9D4PSD7_RHISA</name>
<dbReference type="EMBL" id="JABSTV010001251">
    <property type="protein sequence ID" value="KAH7952272.1"/>
    <property type="molecule type" value="Genomic_DNA"/>
</dbReference>
<organism evidence="1 2">
    <name type="scientific">Rhipicephalus sanguineus</name>
    <name type="common">Brown dog tick</name>
    <name type="synonym">Ixodes sanguineus</name>
    <dbReference type="NCBI Taxonomy" id="34632"/>
    <lineage>
        <taxon>Eukaryota</taxon>
        <taxon>Metazoa</taxon>
        <taxon>Ecdysozoa</taxon>
        <taxon>Arthropoda</taxon>
        <taxon>Chelicerata</taxon>
        <taxon>Arachnida</taxon>
        <taxon>Acari</taxon>
        <taxon>Parasitiformes</taxon>
        <taxon>Ixodida</taxon>
        <taxon>Ixodoidea</taxon>
        <taxon>Ixodidae</taxon>
        <taxon>Rhipicephalinae</taxon>
        <taxon>Rhipicephalus</taxon>
        <taxon>Rhipicephalus</taxon>
    </lineage>
</organism>
<keyword evidence="2" id="KW-1185">Reference proteome</keyword>